<dbReference type="InterPro" id="IPR029016">
    <property type="entry name" value="GAF-like_dom_sf"/>
</dbReference>
<sequence>MTGPSSIGGLAGLTGLGQADGVPGPSAGRRPSGDHGAEPDLSYGRAPDERLLRAIVQECGEGIVVCDALGVVVMRNAAAAELAPQIVPGRVPASGPAAALLDGQGAEGESREHEHGGRRLLVRRESFGVAHRAWYLRDVSAESARTDALLAERGRTAFLLEAGHRLSASLNLRRCARTAVELAVPFLADTAMVVLPPAGRRQADWLRLSGDDRRLQEGAIALNAAGQVPGLTEALAGFPPVPSRWLDPGQVPGWVLPQGFGPAGHLIVTPLPGNGVPAGALVLARRAGGPAFDEDAETLVRLFAARAGAAISAASLYQEQSATNAILSDDLLPPSLPHLRGVELAGSLRAARQAGLIGGDFYDVYLPGSPAATSGSEGSAGSTGSGASAGSGGSPAEAMVVLGDVCGKGPRAAVLAGQVRHCLRSLLLVEERPERLVPLLNRSLLGSPTPNPYVTLVLATVRAVGDGHLRVGLAVAGHLPPLILRRDGSVHECPARGSMLGALPRTVLTPAEIDLAPGELCLLYSDGITEAFGGPTGRQMYGEQRLKNALAGCAGMPAAAVVERLEQISTDWLGGEVQDDRALLVVRARPRR</sequence>
<dbReference type="InterPro" id="IPR052016">
    <property type="entry name" value="Bact_Sigma-Reg"/>
</dbReference>
<dbReference type="SMART" id="SM00065">
    <property type="entry name" value="GAF"/>
    <property type="match status" value="1"/>
</dbReference>
<dbReference type="InterPro" id="IPR036457">
    <property type="entry name" value="PPM-type-like_dom_sf"/>
</dbReference>
<feature type="domain" description="PPM-type phosphatase" evidence="4">
    <location>
        <begin position="339"/>
        <end position="588"/>
    </location>
</feature>
<dbReference type="SUPFAM" id="SSF55781">
    <property type="entry name" value="GAF domain-like"/>
    <property type="match status" value="1"/>
</dbReference>
<evidence type="ECO:0000313" key="5">
    <source>
        <dbReference type="EMBL" id="GAA2985296.1"/>
    </source>
</evidence>
<keyword evidence="6" id="KW-1185">Reference proteome</keyword>
<accession>A0ABN3XPU8</accession>
<evidence type="ECO:0000256" key="2">
    <source>
        <dbReference type="SAM" id="MobiDB-lite"/>
    </source>
</evidence>
<feature type="domain" description="GAF" evidence="3">
    <location>
        <begin position="171"/>
        <end position="321"/>
    </location>
</feature>
<dbReference type="PANTHER" id="PTHR43156">
    <property type="entry name" value="STAGE II SPORULATION PROTEIN E-RELATED"/>
    <property type="match status" value="1"/>
</dbReference>
<dbReference type="RefSeq" id="WP_344886759.1">
    <property type="nucleotide sequence ID" value="NZ_BAAAWD010000002.1"/>
</dbReference>
<dbReference type="InterPro" id="IPR001932">
    <property type="entry name" value="PPM-type_phosphatase-like_dom"/>
</dbReference>
<evidence type="ECO:0000256" key="1">
    <source>
        <dbReference type="ARBA" id="ARBA00022801"/>
    </source>
</evidence>
<dbReference type="Gene3D" id="3.30.450.40">
    <property type="match status" value="1"/>
</dbReference>
<comment type="caution">
    <text evidence="5">The sequence shown here is derived from an EMBL/GenBank/DDBJ whole genome shotgun (WGS) entry which is preliminary data.</text>
</comment>
<evidence type="ECO:0000259" key="4">
    <source>
        <dbReference type="SMART" id="SM00331"/>
    </source>
</evidence>
<evidence type="ECO:0000259" key="3">
    <source>
        <dbReference type="SMART" id="SM00065"/>
    </source>
</evidence>
<gene>
    <name evidence="5" type="ORF">GCM10017559_01000</name>
</gene>
<dbReference type="SMART" id="SM00331">
    <property type="entry name" value="PP2C_SIG"/>
    <property type="match status" value="1"/>
</dbReference>
<dbReference type="InterPro" id="IPR003018">
    <property type="entry name" value="GAF"/>
</dbReference>
<dbReference type="Gene3D" id="3.60.40.10">
    <property type="entry name" value="PPM-type phosphatase domain"/>
    <property type="match status" value="1"/>
</dbReference>
<keyword evidence="1" id="KW-0378">Hydrolase</keyword>
<dbReference type="Proteomes" id="UP001499930">
    <property type="component" value="Unassembled WGS sequence"/>
</dbReference>
<name>A0ABN3XPU8_9ACTN</name>
<organism evidence="5 6">
    <name type="scientific">Streptosporangium longisporum</name>
    <dbReference type="NCBI Taxonomy" id="46187"/>
    <lineage>
        <taxon>Bacteria</taxon>
        <taxon>Bacillati</taxon>
        <taxon>Actinomycetota</taxon>
        <taxon>Actinomycetes</taxon>
        <taxon>Streptosporangiales</taxon>
        <taxon>Streptosporangiaceae</taxon>
        <taxon>Streptosporangium</taxon>
    </lineage>
</organism>
<reference evidence="5 6" key="1">
    <citation type="journal article" date="2019" name="Int. J. Syst. Evol. Microbiol.">
        <title>The Global Catalogue of Microorganisms (GCM) 10K type strain sequencing project: providing services to taxonomists for standard genome sequencing and annotation.</title>
        <authorList>
            <consortium name="The Broad Institute Genomics Platform"/>
            <consortium name="The Broad Institute Genome Sequencing Center for Infectious Disease"/>
            <person name="Wu L."/>
            <person name="Ma J."/>
        </authorList>
    </citation>
    <scope>NUCLEOTIDE SEQUENCE [LARGE SCALE GENOMIC DNA]</scope>
    <source>
        <strain evidence="5 6">JCM 3106</strain>
    </source>
</reference>
<evidence type="ECO:0000313" key="6">
    <source>
        <dbReference type="Proteomes" id="UP001499930"/>
    </source>
</evidence>
<dbReference type="Pfam" id="PF07228">
    <property type="entry name" value="SpoIIE"/>
    <property type="match status" value="1"/>
</dbReference>
<dbReference type="EMBL" id="BAAAWD010000002">
    <property type="protein sequence ID" value="GAA2985296.1"/>
    <property type="molecule type" value="Genomic_DNA"/>
</dbReference>
<proteinExistence type="predicted"/>
<feature type="region of interest" description="Disordered" evidence="2">
    <location>
        <begin position="1"/>
        <end position="44"/>
    </location>
</feature>
<dbReference type="PANTHER" id="PTHR43156:SF2">
    <property type="entry name" value="STAGE II SPORULATION PROTEIN E"/>
    <property type="match status" value="1"/>
</dbReference>
<protein>
    <submittedName>
        <fullName evidence="5">PP2C family protein-serine/threonine phosphatase</fullName>
    </submittedName>
</protein>